<feature type="transmembrane region" description="Helical" evidence="2">
    <location>
        <begin position="237"/>
        <end position="255"/>
    </location>
</feature>
<feature type="transmembrane region" description="Helical" evidence="2">
    <location>
        <begin position="205"/>
        <end position="225"/>
    </location>
</feature>
<gene>
    <name evidence="3" type="ORF">BKH29_01830</name>
</gene>
<dbReference type="AlphaFoldDB" id="A0A1Q8VD43"/>
<comment type="caution">
    <text evidence="3">The sequence shown here is derived from an EMBL/GenBank/DDBJ whole genome shotgun (WGS) entry which is preliminary data.</text>
</comment>
<evidence type="ECO:0000256" key="1">
    <source>
        <dbReference type="SAM" id="MobiDB-lite"/>
    </source>
</evidence>
<evidence type="ECO:0000313" key="3">
    <source>
        <dbReference type="EMBL" id="OLO46010.1"/>
    </source>
</evidence>
<protein>
    <recommendedName>
        <fullName evidence="5">Annexin A7</fullName>
    </recommendedName>
</protein>
<feature type="compositionally biased region" description="Pro residues" evidence="1">
    <location>
        <begin position="1"/>
        <end position="11"/>
    </location>
</feature>
<feature type="region of interest" description="Disordered" evidence="1">
    <location>
        <begin position="62"/>
        <end position="86"/>
    </location>
</feature>
<name>A0A1Q8VD43_9ACTO</name>
<keyword evidence="2" id="KW-0472">Membrane</keyword>
<evidence type="ECO:0000256" key="2">
    <source>
        <dbReference type="SAM" id="Phobius"/>
    </source>
</evidence>
<feature type="region of interest" description="Disordered" evidence="1">
    <location>
        <begin position="1"/>
        <end position="46"/>
    </location>
</feature>
<keyword evidence="2" id="KW-1133">Transmembrane helix</keyword>
<dbReference type="Proteomes" id="UP000186857">
    <property type="component" value="Unassembled WGS sequence"/>
</dbReference>
<feature type="compositionally biased region" description="Low complexity" evidence="1">
    <location>
        <begin position="12"/>
        <end position="29"/>
    </location>
</feature>
<feature type="compositionally biased region" description="Polar residues" evidence="1">
    <location>
        <begin position="150"/>
        <end position="159"/>
    </location>
</feature>
<feature type="region of interest" description="Disordered" evidence="1">
    <location>
        <begin position="134"/>
        <end position="159"/>
    </location>
</feature>
<keyword evidence="2" id="KW-0812">Transmembrane</keyword>
<feature type="transmembrane region" description="Helical" evidence="2">
    <location>
        <begin position="295"/>
        <end position="316"/>
    </location>
</feature>
<feature type="transmembrane region" description="Helical" evidence="2">
    <location>
        <begin position="382"/>
        <end position="408"/>
    </location>
</feature>
<feature type="transmembrane region" description="Helical" evidence="2">
    <location>
        <begin position="349"/>
        <end position="370"/>
    </location>
</feature>
<organism evidence="3 4">
    <name type="scientific">Actinomyces oris</name>
    <dbReference type="NCBI Taxonomy" id="544580"/>
    <lineage>
        <taxon>Bacteria</taxon>
        <taxon>Bacillati</taxon>
        <taxon>Actinomycetota</taxon>
        <taxon>Actinomycetes</taxon>
        <taxon>Actinomycetales</taxon>
        <taxon>Actinomycetaceae</taxon>
        <taxon>Actinomyces</taxon>
    </lineage>
</organism>
<feature type="transmembrane region" description="Helical" evidence="2">
    <location>
        <begin position="169"/>
        <end position="193"/>
    </location>
</feature>
<feature type="transmembrane region" description="Helical" evidence="2">
    <location>
        <begin position="420"/>
        <end position="442"/>
    </location>
</feature>
<feature type="region of interest" description="Disordered" evidence="1">
    <location>
        <begin position="465"/>
        <end position="487"/>
    </location>
</feature>
<accession>A0A1Q8VD43</accession>
<reference evidence="3 4" key="1">
    <citation type="submission" date="2016-12" db="EMBL/GenBank/DDBJ databases">
        <title>Genomic Comparison of strains in the 'Actinomyces naeslundii' Group.</title>
        <authorList>
            <person name="Mughal S.R."/>
            <person name="Do T."/>
            <person name="Gilbert S.C."/>
            <person name="Witherden E.A."/>
            <person name="Didelot X."/>
            <person name="Beighton D."/>
        </authorList>
    </citation>
    <scope>NUCLEOTIDE SEQUENCE [LARGE SCALE GENOMIC DNA]</scope>
    <source>
        <strain evidence="3 4">CCUG 33920</strain>
    </source>
</reference>
<evidence type="ECO:0008006" key="5">
    <source>
        <dbReference type="Google" id="ProtNLM"/>
    </source>
</evidence>
<feature type="transmembrane region" description="Helical" evidence="2">
    <location>
        <begin position="261"/>
        <end position="283"/>
    </location>
</feature>
<proteinExistence type="predicted"/>
<dbReference type="EMBL" id="MSKJ01000003">
    <property type="protein sequence ID" value="OLO46010.1"/>
    <property type="molecule type" value="Genomic_DNA"/>
</dbReference>
<evidence type="ECO:0000313" key="4">
    <source>
        <dbReference type="Proteomes" id="UP000186857"/>
    </source>
</evidence>
<sequence length="487" mass="51501">MTYPPAHPGPPQGQSGPSSPSYAPQAAYGRPPVSAPQGGTTYGQAPTPAGYGAYVLPEQGAIPTQSVPHSPGASALPGQPHPSASAHVFAPQYQPHQQQYQQYPHYPRGAGSDTGAGYLVGAVTAPGYSAPGYATSARPPQLGGARPEATSPQSISTGQGVPWRGAKTLALVALLALSALETVSFITSMNVYLAGKQSWLSISRLTASLIYLSITPSLWWLFLAVRRLFRNQPISEMTGLALWYGFLMLMLPTGTAQSHQVHINAVIIVLSFVVATVGAVATVRLNQRLQEPRSWIVTLAVGSCQFILFNAIHRFANLGWITYILVSQGRSVTHYTSHLWLVWSESDGGGIPLIPSLAFSSLIVVLSGISSIQAARGSYDKIFKITSIACTSLLTLYNIIVSTAFGILSSDGHSHTPSETGFMLLTVVVIGIITIGSAVAAARQLTNRESVSGIQQGLHAGGAGGMQNRFSRHHRSQSPWGSGYSGY</sequence>